<dbReference type="Proteomes" id="UP000762676">
    <property type="component" value="Unassembled WGS sequence"/>
</dbReference>
<reference evidence="1 2" key="1">
    <citation type="journal article" date="2021" name="Elife">
        <title>Chloroplast acquisition without the gene transfer in kleptoplastic sea slugs, Plakobranchus ocellatus.</title>
        <authorList>
            <person name="Maeda T."/>
            <person name="Takahashi S."/>
            <person name="Yoshida T."/>
            <person name="Shimamura S."/>
            <person name="Takaki Y."/>
            <person name="Nagai Y."/>
            <person name="Toyoda A."/>
            <person name="Suzuki Y."/>
            <person name="Arimoto A."/>
            <person name="Ishii H."/>
            <person name="Satoh N."/>
            <person name="Nishiyama T."/>
            <person name="Hasebe M."/>
            <person name="Maruyama T."/>
            <person name="Minagawa J."/>
            <person name="Obokata J."/>
            <person name="Shigenobu S."/>
        </authorList>
    </citation>
    <scope>NUCLEOTIDE SEQUENCE [LARGE SCALE GENOMIC DNA]</scope>
</reference>
<comment type="caution">
    <text evidence="1">The sequence shown here is derived from an EMBL/GenBank/DDBJ whole genome shotgun (WGS) entry which is preliminary data.</text>
</comment>
<dbReference type="EMBL" id="BMAT01007185">
    <property type="protein sequence ID" value="GFR59136.1"/>
    <property type="molecule type" value="Genomic_DNA"/>
</dbReference>
<evidence type="ECO:0000313" key="1">
    <source>
        <dbReference type="EMBL" id="GFR59136.1"/>
    </source>
</evidence>
<organism evidence="1 2">
    <name type="scientific">Elysia marginata</name>
    <dbReference type="NCBI Taxonomy" id="1093978"/>
    <lineage>
        <taxon>Eukaryota</taxon>
        <taxon>Metazoa</taxon>
        <taxon>Spiralia</taxon>
        <taxon>Lophotrochozoa</taxon>
        <taxon>Mollusca</taxon>
        <taxon>Gastropoda</taxon>
        <taxon>Heterobranchia</taxon>
        <taxon>Euthyneura</taxon>
        <taxon>Panpulmonata</taxon>
        <taxon>Sacoglossa</taxon>
        <taxon>Placobranchoidea</taxon>
        <taxon>Plakobranchidae</taxon>
        <taxon>Elysia</taxon>
    </lineage>
</organism>
<evidence type="ECO:0000313" key="2">
    <source>
        <dbReference type="Proteomes" id="UP000762676"/>
    </source>
</evidence>
<proteinExistence type="predicted"/>
<keyword evidence="2" id="KW-1185">Reference proteome</keyword>
<accession>A0AAV4EFM8</accession>
<protein>
    <submittedName>
        <fullName evidence="1">Uncharacterized protein</fullName>
    </submittedName>
</protein>
<sequence>MVWTVKLGGHLQSQSAVRVVMRLEKLGRAYYSIKYYHYTYARNLRQPGHALKVVSHNACPIPESTDCLKGWKLEKKCSSFMNLYLSSIHNSVQAKTVPSQKHFGVFRKEYASCKMPLRVTNNYVPGQAEFLKLDCKSQGFVGRLFHSCNAYKALL</sequence>
<dbReference type="AlphaFoldDB" id="A0AAV4EFM8"/>
<name>A0AAV4EFM8_9GAST</name>
<gene>
    <name evidence="1" type="ORF">ElyMa_003495000</name>
</gene>